<evidence type="ECO:0000256" key="10">
    <source>
        <dbReference type="ARBA" id="ARBA00023077"/>
    </source>
</evidence>
<dbReference type="InterPro" id="IPR000531">
    <property type="entry name" value="Beta-barrel_TonB"/>
</dbReference>
<evidence type="ECO:0000256" key="8">
    <source>
        <dbReference type="ARBA" id="ARBA00023004"/>
    </source>
</evidence>
<dbReference type="InterPro" id="IPR039426">
    <property type="entry name" value="TonB-dep_rcpt-like"/>
</dbReference>
<dbReference type="Gene3D" id="2.40.170.20">
    <property type="entry name" value="TonB-dependent receptor, beta-barrel domain"/>
    <property type="match status" value="1"/>
</dbReference>
<evidence type="ECO:0000259" key="18">
    <source>
        <dbReference type="Pfam" id="PF00593"/>
    </source>
</evidence>
<evidence type="ECO:0000256" key="15">
    <source>
        <dbReference type="RuleBase" id="RU003357"/>
    </source>
</evidence>
<dbReference type="Gene3D" id="2.170.130.10">
    <property type="entry name" value="TonB-dependent receptor, plug domain"/>
    <property type="match status" value="1"/>
</dbReference>
<keyword evidence="4 14" id="KW-1134">Transmembrane beta strand</keyword>
<protein>
    <submittedName>
        <fullName evidence="20">Iron complex outermembrane receptor protein</fullName>
    </submittedName>
</protein>
<proteinExistence type="inferred from homology"/>
<comment type="similarity">
    <text evidence="2 14 15">Belongs to the TonB-dependent receptor family.</text>
</comment>
<comment type="caution">
    <text evidence="20">The sequence shown here is derived from an EMBL/GenBank/DDBJ whole genome shotgun (WGS) entry which is preliminary data.</text>
</comment>
<feature type="domain" description="TonB-dependent receptor-like beta-barrel" evidence="18">
    <location>
        <begin position="318"/>
        <end position="762"/>
    </location>
</feature>
<feature type="chain" id="PRO_5020614589" evidence="17">
    <location>
        <begin position="31"/>
        <end position="793"/>
    </location>
</feature>
<dbReference type="GO" id="GO:0015344">
    <property type="term" value="F:siderophore uptake transmembrane transporter activity"/>
    <property type="evidence" value="ECO:0007669"/>
    <property type="project" value="TreeGrafter"/>
</dbReference>
<keyword evidence="6 14" id="KW-0812">Transmembrane</keyword>
<dbReference type="RefSeq" id="WP_133774766.1">
    <property type="nucleotide sequence ID" value="NZ_SNZR01000018.1"/>
</dbReference>
<keyword evidence="11 14" id="KW-0472">Membrane</keyword>
<dbReference type="GO" id="GO:0009279">
    <property type="term" value="C:cell outer membrane"/>
    <property type="evidence" value="ECO:0007669"/>
    <property type="project" value="UniProtKB-SubCell"/>
</dbReference>
<keyword evidence="12 20" id="KW-0675">Receptor</keyword>
<evidence type="ECO:0000256" key="16">
    <source>
        <dbReference type="SAM" id="MobiDB-lite"/>
    </source>
</evidence>
<evidence type="ECO:0000313" key="20">
    <source>
        <dbReference type="EMBL" id="TDR85169.1"/>
    </source>
</evidence>
<feature type="compositionally biased region" description="Low complexity" evidence="16">
    <location>
        <begin position="52"/>
        <end position="101"/>
    </location>
</feature>
<organism evidence="20 21">
    <name type="scientific">Enterovirga rhinocerotis</name>
    <dbReference type="NCBI Taxonomy" id="1339210"/>
    <lineage>
        <taxon>Bacteria</taxon>
        <taxon>Pseudomonadati</taxon>
        <taxon>Pseudomonadota</taxon>
        <taxon>Alphaproteobacteria</taxon>
        <taxon>Hyphomicrobiales</taxon>
        <taxon>Methylobacteriaceae</taxon>
        <taxon>Enterovirga</taxon>
    </lineage>
</organism>
<dbReference type="InterPro" id="IPR037066">
    <property type="entry name" value="Plug_dom_sf"/>
</dbReference>
<dbReference type="Pfam" id="PF07715">
    <property type="entry name" value="Plug"/>
    <property type="match status" value="1"/>
</dbReference>
<keyword evidence="8" id="KW-0408">Iron</keyword>
<dbReference type="NCBIfam" id="TIGR01783">
    <property type="entry name" value="TonB-siderophor"/>
    <property type="match status" value="1"/>
</dbReference>
<evidence type="ECO:0000256" key="14">
    <source>
        <dbReference type="PROSITE-ProRule" id="PRU01360"/>
    </source>
</evidence>
<evidence type="ECO:0000256" key="4">
    <source>
        <dbReference type="ARBA" id="ARBA00022452"/>
    </source>
</evidence>
<dbReference type="PROSITE" id="PS52016">
    <property type="entry name" value="TONB_DEPENDENT_REC_3"/>
    <property type="match status" value="1"/>
</dbReference>
<dbReference type="PANTHER" id="PTHR32552">
    <property type="entry name" value="FERRICHROME IRON RECEPTOR-RELATED"/>
    <property type="match status" value="1"/>
</dbReference>
<keyword evidence="21" id="KW-1185">Reference proteome</keyword>
<dbReference type="PANTHER" id="PTHR32552:SF68">
    <property type="entry name" value="FERRICHROME OUTER MEMBRANE TRANSPORTER_PHAGE RECEPTOR"/>
    <property type="match status" value="1"/>
</dbReference>
<keyword evidence="9" id="KW-0406">Ion transport</keyword>
<evidence type="ECO:0000259" key="19">
    <source>
        <dbReference type="Pfam" id="PF07715"/>
    </source>
</evidence>
<feature type="region of interest" description="Disordered" evidence="16">
    <location>
        <begin position="52"/>
        <end position="126"/>
    </location>
</feature>
<keyword evidence="10 15" id="KW-0798">TonB box</keyword>
<dbReference type="FunFam" id="2.170.130.10:FF:000001">
    <property type="entry name" value="Catecholate siderophore TonB-dependent receptor"/>
    <property type="match status" value="1"/>
</dbReference>
<evidence type="ECO:0000256" key="6">
    <source>
        <dbReference type="ARBA" id="ARBA00022692"/>
    </source>
</evidence>
<dbReference type="SUPFAM" id="SSF56935">
    <property type="entry name" value="Porins"/>
    <property type="match status" value="1"/>
</dbReference>
<feature type="domain" description="TonB-dependent receptor plug" evidence="19">
    <location>
        <begin position="127"/>
        <end position="229"/>
    </location>
</feature>
<evidence type="ECO:0000256" key="1">
    <source>
        <dbReference type="ARBA" id="ARBA00004571"/>
    </source>
</evidence>
<evidence type="ECO:0000256" key="5">
    <source>
        <dbReference type="ARBA" id="ARBA00022496"/>
    </source>
</evidence>
<evidence type="ECO:0000313" key="21">
    <source>
        <dbReference type="Proteomes" id="UP000295122"/>
    </source>
</evidence>
<dbReference type="InterPro" id="IPR036942">
    <property type="entry name" value="Beta-barrel_TonB_sf"/>
</dbReference>
<evidence type="ECO:0000256" key="7">
    <source>
        <dbReference type="ARBA" id="ARBA00022729"/>
    </source>
</evidence>
<evidence type="ECO:0000256" key="11">
    <source>
        <dbReference type="ARBA" id="ARBA00023136"/>
    </source>
</evidence>
<evidence type="ECO:0000256" key="17">
    <source>
        <dbReference type="SAM" id="SignalP"/>
    </source>
</evidence>
<evidence type="ECO:0000256" key="13">
    <source>
        <dbReference type="ARBA" id="ARBA00023237"/>
    </source>
</evidence>
<dbReference type="CDD" id="cd01347">
    <property type="entry name" value="ligand_gated_channel"/>
    <property type="match status" value="1"/>
</dbReference>
<keyword evidence="7 17" id="KW-0732">Signal</keyword>
<comment type="subcellular location">
    <subcellularLocation>
        <location evidence="1 14">Cell outer membrane</location>
        <topology evidence="1 14">Multi-pass membrane protein</topology>
    </subcellularLocation>
</comment>
<keyword evidence="5" id="KW-0410">Iron transport</keyword>
<dbReference type="Proteomes" id="UP000295122">
    <property type="component" value="Unassembled WGS sequence"/>
</dbReference>
<evidence type="ECO:0000256" key="2">
    <source>
        <dbReference type="ARBA" id="ARBA00009810"/>
    </source>
</evidence>
<dbReference type="GO" id="GO:0015891">
    <property type="term" value="P:siderophore transport"/>
    <property type="evidence" value="ECO:0007669"/>
    <property type="project" value="InterPro"/>
</dbReference>
<dbReference type="InterPro" id="IPR012910">
    <property type="entry name" value="Plug_dom"/>
</dbReference>
<dbReference type="EMBL" id="SNZR01000018">
    <property type="protein sequence ID" value="TDR85169.1"/>
    <property type="molecule type" value="Genomic_DNA"/>
</dbReference>
<keyword evidence="3 14" id="KW-0813">Transport</keyword>
<feature type="signal peptide" evidence="17">
    <location>
        <begin position="1"/>
        <end position="30"/>
    </location>
</feature>
<keyword evidence="13 14" id="KW-0998">Cell outer membrane</keyword>
<evidence type="ECO:0000256" key="9">
    <source>
        <dbReference type="ARBA" id="ARBA00023065"/>
    </source>
</evidence>
<dbReference type="GO" id="GO:0038023">
    <property type="term" value="F:signaling receptor activity"/>
    <property type="evidence" value="ECO:0007669"/>
    <property type="project" value="InterPro"/>
</dbReference>
<reference evidence="20 21" key="1">
    <citation type="submission" date="2019-03" db="EMBL/GenBank/DDBJ databases">
        <title>Genomic Encyclopedia of Type Strains, Phase IV (KMG-IV): sequencing the most valuable type-strain genomes for metagenomic binning, comparative biology and taxonomic classification.</title>
        <authorList>
            <person name="Goeker M."/>
        </authorList>
    </citation>
    <scope>NUCLEOTIDE SEQUENCE [LARGE SCALE GENOMIC DNA]</scope>
    <source>
        <strain evidence="20 21">DSM 25903</strain>
    </source>
</reference>
<name>A0A4V3DWL1_9HYPH</name>
<dbReference type="OrthoDB" id="9760333at2"/>
<evidence type="ECO:0000256" key="3">
    <source>
        <dbReference type="ARBA" id="ARBA00022448"/>
    </source>
</evidence>
<dbReference type="AlphaFoldDB" id="A0A4V3DWL1"/>
<feature type="compositionally biased region" description="Polar residues" evidence="16">
    <location>
        <begin position="115"/>
        <end position="124"/>
    </location>
</feature>
<gene>
    <name evidence="20" type="ORF">EV668_4713</name>
</gene>
<dbReference type="Pfam" id="PF00593">
    <property type="entry name" value="TonB_dep_Rec_b-barrel"/>
    <property type="match status" value="1"/>
</dbReference>
<dbReference type="InterPro" id="IPR010105">
    <property type="entry name" value="TonB_sidphr_rcpt"/>
</dbReference>
<accession>A0A4V3DWL1</accession>
<evidence type="ECO:0000256" key="12">
    <source>
        <dbReference type="ARBA" id="ARBA00023170"/>
    </source>
</evidence>
<sequence length="793" mass="87328">MARSTPNHRPSRASRIVLHLCLLQFGTALGTCFAGAALAQSTLPPVDIEPPAQRRAAPVARPAPAARAAAAPRRQAARRASPARAVPRQAAAPAPASTAAPLERGDGPVPGFVASRTTSGTKTDTPLMETPQAVTVISADQINTQKARSISEAIRYAPGVKSEPFGNDTRNDWFNLRGFQAEQRGLYLDNLQLFSTAFATFKLEPFGMERIEVLRGPSAVLYGGGNPGGLINAISKKPLSTPSNYVETGVDNFGRVYGAFDFTGPVRPQDWKIGDGEFYYRMVGLAGAGGTQTAHTSNDRYYIAPSFTWKPNEGTTLTVLGSFTQDYTNGQNFLPYKGSVIPAEFGKIPTRTFTSDRGLDRFNRTQAFLGYELEHKFDDIFTFRQNVRYSYLDIDFRTVYGFGANPAGDLTRINFETRPRVNMFNVDNNVEAKFNTGLLSHTTLLGLDYRRYNLADNQGTIFPGTPFNLITGIGLPNPRVPKTNRYISGRYVQDQLGVYLQDQIKFDRFTLVLSGRYDMVDTDSKDFLTPVNSVKGQEGRFSGRAGLIYTSEWGIAPYVSYSNSFNPQVGVYNPDARRGVDLGNRLPLRSEKGEQYEAGVKWQPQGFNGHIGIAAFDLRRQNAVTTGFPLIASQAGEVRSKGIEFEVVANPFPGLNIVGSYTTFDIEVTRDELKPETVGRVPVRTPQQFGGIFFDYTFQDGPLAGFGFGGGVRYVGRSYATETNYNAVNLLEGARVPAYTLGDAQVHYERNGWRFAVNMTNITDEKYVGGCADLTSCYYGERRRVTGSISYRW</sequence>